<organism evidence="1">
    <name type="scientific">marine sediment metagenome</name>
    <dbReference type="NCBI Taxonomy" id="412755"/>
    <lineage>
        <taxon>unclassified sequences</taxon>
        <taxon>metagenomes</taxon>
        <taxon>ecological metagenomes</taxon>
    </lineage>
</organism>
<proteinExistence type="predicted"/>
<dbReference type="AlphaFoldDB" id="X1AMU7"/>
<dbReference type="EMBL" id="BART01010019">
    <property type="protein sequence ID" value="GAG84020.1"/>
    <property type="molecule type" value="Genomic_DNA"/>
</dbReference>
<sequence length="231" mass="25927">MIGYCSVKDVQAIFEAAQDIIKIGPTEADNFTESDVEGYIKDVEDRLNAKLRAKYPVPFPIPVDDVINQITKRRTAYDLVVDSPIGINSVELPVAVVEWKGKAIKDENDILAGRILLAVSTREVRARLLTSHLKQTRNVSIGISGYDWNYIGQEFIIPKSIIVRAGKDITSEIFVLGVDYEDDAREGMIRRLPDGGIADGQTVYLSFSYLETQDYQKGTRIEKNSFDGSYW</sequence>
<protein>
    <submittedName>
        <fullName evidence="1">Uncharacterized protein</fullName>
    </submittedName>
</protein>
<comment type="caution">
    <text evidence="1">The sequence shown here is derived from an EMBL/GenBank/DDBJ whole genome shotgun (WGS) entry which is preliminary data.</text>
</comment>
<accession>X1AMU7</accession>
<name>X1AMU7_9ZZZZ</name>
<gene>
    <name evidence="1" type="ORF">S01H4_21987</name>
</gene>
<reference evidence="1" key="1">
    <citation type="journal article" date="2014" name="Front. Microbiol.">
        <title>High frequency of phylogenetically diverse reductive dehalogenase-homologous genes in deep subseafloor sedimentary metagenomes.</title>
        <authorList>
            <person name="Kawai M."/>
            <person name="Futagami T."/>
            <person name="Toyoda A."/>
            <person name="Takaki Y."/>
            <person name="Nishi S."/>
            <person name="Hori S."/>
            <person name="Arai W."/>
            <person name="Tsubouchi T."/>
            <person name="Morono Y."/>
            <person name="Uchiyama I."/>
            <person name="Ito T."/>
            <person name="Fujiyama A."/>
            <person name="Inagaki F."/>
            <person name="Takami H."/>
        </authorList>
    </citation>
    <scope>NUCLEOTIDE SEQUENCE</scope>
    <source>
        <strain evidence="1">Expedition CK06-06</strain>
    </source>
</reference>
<evidence type="ECO:0000313" key="1">
    <source>
        <dbReference type="EMBL" id="GAG84020.1"/>
    </source>
</evidence>